<dbReference type="Proteomes" id="UP000265816">
    <property type="component" value="Unassembled WGS sequence"/>
</dbReference>
<evidence type="ECO:0000313" key="2">
    <source>
        <dbReference type="EMBL" id="RID85846.1"/>
    </source>
</evidence>
<proteinExistence type="predicted"/>
<accession>A0A398BE37</accession>
<keyword evidence="1" id="KW-0472">Membrane</keyword>
<evidence type="ECO:0000256" key="1">
    <source>
        <dbReference type="SAM" id="Phobius"/>
    </source>
</evidence>
<feature type="transmembrane region" description="Helical" evidence="1">
    <location>
        <begin position="39"/>
        <end position="60"/>
    </location>
</feature>
<comment type="caution">
    <text evidence="2">The sequence shown here is derived from an EMBL/GenBank/DDBJ whole genome shotgun (WGS) entry which is preliminary data.</text>
</comment>
<organism evidence="2 3">
    <name type="scientific">Mesobacillus zeae</name>
    <dbReference type="NCBI Taxonomy" id="1917180"/>
    <lineage>
        <taxon>Bacteria</taxon>
        <taxon>Bacillati</taxon>
        <taxon>Bacillota</taxon>
        <taxon>Bacilli</taxon>
        <taxon>Bacillales</taxon>
        <taxon>Bacillaceae</taxon>
        <taxon>Mesobacillus</taxon>
    </lineage>
</organism>
<gene>
    <name evidence="2" type="ORF">D1970_09990</name>
</gene>
<keyword evidence="3" id="KW-1185">Reference proteome</keyword>
<sequence length="62" mass="6634">MDIAIMLVALIIIVSLLATIALTGKSDSDYRGSSRSNTMRLSAIYAVVIISSIVGLALYIKF</sequence>
<dbReference type="EMBL" id="QWVT01000015">
    <property type="protein sequence ID" value="RID85846.1"/>
    <property type="molecule type" value="Genomic_DNA"/>
</dbReference>
<reference evidence="2 3" key="1">
    <citation type="submission" date="2018-08" db="EMBL/GenBank/DDBJ databases">
        <title>Bacillus jemisoniae sp. nov., Bacillus chryseoplanitiae sp. nov., Bacillus resnikiae sp. nov., and Bacillus frankliniae sp. nov., isolated from Viking spacecraft and associated surfaces.</title>
        <authorList>
            <person name="Seuylemezian A."/>
            <person name="Vaishampayan P."/>
        </authorList>
    </citation>
    <scope>NUCLEOTIDE SEQUENCE [LARGE SCALE GENOMIC DNA]</scope>
    <source>
        <strain evidence="2 3">JJ-247</strain>
    </source>
</reference>
<name>A0A398BE37_9BACI</name>
<evidence type="ECO:0000313" key="3">
    <source>
        <dbReference type="Proteomes" id="UP000265816"/>
    </source>
</evidence>
<protein>
    <submittedName>
        <fullName evidence="2">Uncharacterized protein</fullName>
    </submittedName>
</protein>
<keyword evidence="1" id="KW-0812">Transmembrane</keyword>
<dbReference type="AlphaFoldDB" id="A0A398BE37"/>
<keyword evidence="1" id="KW-1133">Transmembrane helix</keyword>
<dbReference type="RefSeq" id="WP_119112699.1">
    <property type="nucleotide sequence ID" value="NZ_CBCSEO010000002.1"/>
</dbReference>